<sequence>MSADILEYAERLVAAGKAASVTTVFNDTVMESTSPTSARWLCCANAPGRPTAPGRPG</sequence>
<name>A0ABR8LHH1_9ACTN</name>
<evidence type="ECO:0000313" key="1">
    <source>
        <dbReference type="EMBL" id="MBD3148276.1"/>
    </source>
</evidence>
<dbReference type="EMBL" id="JACXRZ010000046">
    <property type="protein sequence ID" value="MBD3148276.1"/>
    <property type="molecule type" value="Genomic_DNA"/>
</dbReference>
<dbReference type="Proteomes" id="UP000653231">
    <property type="component" value="Unassembled WGS sequence"/>
</dbReference>
<gene>
    <name evidence="1" type="ORF">IEQ31_34610</name>
</gene>
<evidence type="ECO:0000313" key="2">
    <source>
        <dbReference type="Proteomes" id="UP000653231"/>
    </source>
</evidence>
<reference evidence="1 2" key="1">
    <citation type="submission" date="2020-09" db="EMBL/GenBank/DDBJ databases">
        <title>Actinomycete isolated from the Camponotus japonicus Mayr.</title>
        <authorList>
            <person name="Gong X."/>
        </authorList>
    </citation>
    <scope>NUCLEOTIDE SEQUENCE [LARGE SCALE GENOMIC DNA]</scope>
    <source>
        <strain evidence="1 2">2C-HV3</strain>
    </source>
</reference>
<proteinExistence type="predicted"/>
<dbReference type="RefSeq" id="WP_191055379.1">
    <property type="nucleotide sequence ID" value="NZ_JACXRZ010000046.1"/>
</dbReference>
<protein>
    <submittedName>
        <fullName evidence="1">Uncharacterized protein</fullName>
    </submittedName>
</protein>
<accession>A0ABR8LHH1</accession>
<comment type="caution">
    <text evidence="1">The sequence shown here is derived from an EMBL/GenBank/DDBJ whole genome shotgun (WGS) entry which is preliminary data.</text>
</comment>
<keyword evidence="2" id="KW-1185">Reference proteome</keyword>
<organism evidence="1 2">
    <name type="scientific">Microbispora bryophytorum subsp. camponoti</name>
    <dbReference type="NCBI Taxonomy" id="1677852"/>
    <lineage>
        <taxon>Bacteria</taxon>
        <taxon>Bacillati</taxon>
        <taxon>Actinomycetota</taxon>
        <taxon>Actinomycetes</taxon>
        <taxon>Streptosporangiales</taxon>
        <taxon>Streptosporangiaceae</taxon>
        <taxon>Microbispora</taxon>
    </lineage>
</organism>